<dbReference type="InterPro" id="IPR006664">
    <property type="entry name" value="OMP_bac"/>
</dbReference>
<dbReference type="AlphaFoldDB" id="A0A0A0DC59"/>
<organism evidence="2 3">
    <name type="scientific">Inquilinus limosus MP06</name>
    <dbReference type="NCBI Taxonomy" id="1398085"/>
    <lineage>
        <taxon>Bacteria</taxon>
        <taxon>Pseudomonadati</taxon>
        <taxon>Pseudomonadota</taxon>
        <taxon>Alphaproteobacteria</taxon>
        <taxon>Rhodospirillales</taxon>
        <taxon>Rhodospirillaceae</taxon>
        <taxon>Inquilinus</taxon>
    </lineage>
</organism>
<feature type="region of interest" description="Disordered" evidence="1">
    <location>
        <begin position="276"/>
        <end position="295"/>
    </location>
</feature>
<name>A0A0A0DC59_9PROT</name>
<evidence type="ECO:0000313" key="2">
    <source>
        <dbReference type="EMBL" id="KGM35610.1"/>
    </source>
</evidence>
<dbReference type="InterPro" id="IPR036737">
    <property type="entry name" value="OmpA-like_sf"/>
</dbReference>
<dbReference type="PRINTS" id="PR01021">
    <property type="entry name" value="OMPADOMAIN"/>
</dbReference>
<accession>A0A0A0DC59</accession>
<protein>
    <recommendedName>
        <fullName evidence="4">OmpA-like domain-containing protein</fullName>
    </recommendedName>
</protein>
<proteinExistence type="predicted"/>
<reference evidence="2 3" key="1">
    <citation type="submission" date="2014-01" db="EMBL/GenBank/DDBJ databases">
        <title>Genome sequence determination for a cystic fibrosis isolate, Inquilinus limosus.</title>
        <authorList>
            <person name="Pino M."/>
            <person name="Di Conza J."/>
            <person name="Gutkind G."/>
        </authorList>
    </citation>
    <scope>NUCLEOTIDE SEQUENCE [LARGE SCALE GENOMIC DNA]</scope>
    <source>
        <strain evidence="2 3">MP06</strain>
    </source>
</reference>
<dbReference type="EMBL" id="JANX01000019">
    <property type="protein sequence ID" value="KGM35610.1"/>
    <property type="molecule type" value="Genomic_DNA"/>
</dbReference>
<dbReference type="RefSeq" id="WP_034831720.1">
    <property type="nucleotide sequence ID" value="NZ_JANX01000019.1"/>
</dbReference>
<dbReference type="Proteomes" id="UP000029995">
    <property type="component" value="Unassembled WGS sequence"/>
</dbReference>
<evidence type="ECO:0000256" key="1">
    <source>
        <dbReference type="SAM" id="MobiDB-lite"/>
    </source>
</evidence>
<dbReference type="GO" id="GO:0016020">
    <property type="term" value="C:membrane"/>
    <property type="evidence" value="ECO:0007669"/>
    <property type="project" value="InterPro"/>
</dbReference>
<dbReference type="SUPFAM" id="SSF103088">
    <property type="entry name" value="OmpA-like"/>
    <property type="match status" value="1"/>
</dbReference>
<evidence type="ECO:0008006" key="4">
    <source>
        <dbReference type="Google" id="ProtNLM"/>
    </source>
</evidence>
<dbReference type="Gene3D" id="3.30.1330.60">
    <property type="entry name" value="OmpA-like domain"/>
    <property type="match status" value="1"/>
</dbReference>
<gene>
    <name evidence="2" type="ORF">P409_03405</name>
</gene>
<sequence>MVGHGEDHRENVVTISGTRALLAVRLCNFETSRSYLLREHMSALDHRVRPLLHSLKGSWVDLIGYASHRGSEGFNQSLSEQRCRRVQDYLAVLDDVKFQIVQGLGESRSGPDGEADNSGWWRAVEVYVYGTKPRPDAPDVDVSTEFRIRVLGGASGGLLGSNFDDYTFEIVDTRRNVGARFLYLGAGLAVPNPLPSLPVSQTKAGDFTPFRTSAPVRLADFDGAAQLYQDPGATFGSWSAEGTLRLSIESNRLPRAGARIIPSILPISGGWGLQSPSTGSVSAGTLRMQGAPTPR</sequence>
<comment type="caution">
    <text evidence="2">The sequence shown here is derived from an EMBL/GenBank/DDBJ whole genome shotgun (WGS) entry which is preliminary data.</text>
</comment>
<evidence type="ECO:0000313" key="3">
    <source>
        <dbReference type="Proteomes" id="UP000029995"/>
    </source>
</evidence>
<dbReference type="OrthoDB" id="7273828at2"/>